<dbReference type="Gene3D" id="3.40.630.10">
    <property type="entry name" value="Zn peptidases"/>
    <property type="match status" value="1"/>
</dbReference>
<evidence type="ECO:0000313" key="7">
    <source>
        <dbReference type="EMBL" id="SFT43905.1"/>
    </source>
</evidence>
<keyword evidence="5" id="KW-0464">Manganese</keyword>
<dbReference type="GO" id="GO:0030145">
    <property type="term" value="F:manganese ion binding"/>
    <property type="evidence" value="ECO:0007669"/>
    <property type="project" value="InterPro"/>
</dbReference>
<dbReference type="Proteomes" id="UP000199673">
    <property type="component" value="Unassembled WGS sequence"/>
</dbReference>
<dbReference type="PANTHER" id="PTHR11963">
    <property type="entry name" value="LEUCINE AMINOPEPTIDASE-RELATED"/>
    <property type="match status" value="1"/>
</dbReference>
<dbReference type="InterPro" id="IPR011356">
    <property type="entry name" value="Leucine_aapep/pepB"/>
</dbReference>
<dbReference type="InterPro" id="IPR000819">
    <property type="entry name" value="Peptidase_M17_C"/>
</dbReference>
<dbReference type="GO" id="GO:0070006">
    <property type="term" value="F:metalloaminopeptidase activity"/>
    <property type="evidence" value="ECO:0007669"/>
    <property type="project" value="InterPro"/>
</dbReference>
<dbReference type="Pfam" id="PF00883">
    <property type="entry name" value="Peptidase_M17"/>
    <property type="match status" value="1"/>
</dbReference>
<evidence type="ECO:0000256" key="3">
    <source>
        <dbReference type="ARBA" id="ARBA00022670"/>
    </source>
</evidence>
<organism evidence="7 8">
    <name type="scientific">Algoriphagus locisalis</name>
    <dbReference type="NCBI Taxonomy" id="305507"/>
    <lineage>
        <taxon>Bacteria</taxon>
        <taxon>Pseudomonadati</taxon>
        <taxon>Bacteroidota</taxon>
        <taxon>Cytophagia</taxon>
        <taxon>Cytophagales</taxon>
        <taxon>Cyclobacteriaceae</taxon>
        <taxon>Algoriphagus</taxon>
    </lineage>
</organism>
<feature type="domain" description="Cytosol aminopeptidase" evidence="6">
    <location>
        <begin position="166"/>
        <end position="467"/>
    </location>
</feature>
<dbReference type="GO" id="GO:0006508">
    <property type="term" value="P:proteolysis"/>
    <property type="evidence" value="ECO:0007669"/>
    <property type="project" value="UniProtKB-KW"/>
</dbReference>
<evidence type="ECO:0000313" key="8">
    <source>
        <dbReference type="Proteomes" id="UP000199673"/>
    </source>
</evidence>
<name>A0A1I6XZW6_9BACT</name>
<dbReference type="SUPFAM" id="SSF52949">
    <property type="entry name" value="Macro domain-like"/>
    <property type="match status" value="1"/>
</dbReference>
<keyword evidence="2 7" id="KW-0031">Aminopeptidase</keyword>
<accession>A0A1I6XZW6</accession>
<evidence type="ECO:0000256" key="4">
    <source>
        <dbReference type="ARBA" id="ARBA00022801"/>
    </source>
</evidence>
<keyword evidence="3" id="KW-0645">Protease</keyword>
<dbReference type="PRINTS" id="PR00481">
    <property type="entry name" value="LAMNOPPTDASE"/>
</dbReference>
<evidence type="ECO:0000256" key="2">
    <source>
        <dbReference type="ARBA" id="ARBA00022438"/>
    </source>
</evidence>
<dbReference type="InterPro" id="IPR043472">
    <property type="entry name" value="Macro_dom-like"/>
</dbReference>
<comment type="similarity">
    <text evidence="1">Belongs to the peptidase M17 family.</text>
</comment>
<keyword evidence="4" id="KW-0378">Hydrolase</keyword>
<evidence type="ECO:0000256" key="1">
    <source>
        <dbReference type="ARBA" id="ARBA00009528"/>
    </source>
</evidence>
<dbReference type="STRING" id="305507.SAMN04489724_0761"/>
<keyword evidence="8" id="KW-1185">Reference proteome</keyword>
<dbReference type="SUPFAM" id="SSF53187">
    <property type="entry name" value="Zn-dependent exopeptidases"/>
    <property type="match status" value="1"/>
</dbReference>
<dbReference type="EMBL" id="FPBF01000001">
    <property type="protein sequence ID" value="SFT43905.1"/>
    <property type="molecule type" value="Genomic_DNA"/>
</dbReference>
<dbReference type="Gene3D" id="3.40.220.10">
    <property type="entry name" value="Leucine Aminopeptidase, subunit E, domain 1"/>
    <property type="match status" value="1"/>
</dbReference>
<dbReference type="OrthoDB" id="9809354at2"/>
<evidence type="ECO:0000259" key="6">
    <source>
        <dbReference type="Pfam" id="PF00883"/>
    </source>
</evidence>
<dbReference type="PANTHER" id="PTHR11963:SF23">
    <property type="entry name" value="CYTOSOL AMINOPEPTIDASE"/>
    <property type="match status" value="1"/>
</dbReference>
<dbReference type="AlphaFoldDB" id="A0A1I6XZW6"/>
<dbReference type="RefSeq" id="WP_091691362.1">
    <property type="nucleotide sequence ID" value="NZ_FPBF01000001.1"/>
</dbReference>
<evidence type="ECO:0000256" key="5">
    <source>
        <dbReference type="ARBA" id="ARBA00023211"/>
    </source>
</evidence>
<proteinExistence type="inferred from homology"/>
<dbReference type="GO" id="GO:0005737">
    <property type="term" value="C:cytoplasm"/>
    <property type="evidence" value="ECO:0007669"/>
    <property type="project" value="InterPro"/>
</dbReference>
<sequence length="475" mass="51024">MQFKTQTEAGENTGLLIIPVLSSNSEEIIKSKLGGFSVNSALFSGKKDSSYHLEIDGRLILLIGLGEKPDISSIEKSFRRVLSKNKDLVEKSVAIDFSDDFSAELVESALVGLQLGAYSIGFFKQKKADQKDLEDLEVNVISTTPDLPKMLVRASKIAAAKIEGFKLVDLPPNVITPEYLADWATKQGAAHGFDVTVFDQEKAKAEGLDAFLAVARGSAKAPKFIIMEYRSPDAKSHLGLVGKGVTFDTGGLNIKTQGMVYMKSDMGGAAAVLAATQLIASLKLPINLTAIVPAVENSVDKDAYLPSEVIGSHAGLSIEVIDTDAEGRLILADGLSYLVKNYQVDQLIDLATLTGSSVGTFGYECGALFSNSDAISDALRAAGMQSGEKVWPLPMWESYRSEMDSEIADIKNYHGKPIAGAITAAKFLEAFIHEHPSWAHLDIAGVAFGDSEFCKMKSGTAFGVQLLLKFIENQL</sequence>
<dbReference type="CDD" id="cd00433">
    <property type="entry name" value="Peptidase_M17"/>
    <property type="match status" value="1"/>
</dbReference>
<reference evidence="8" key="1">
    <citation type="submission" date="2016-10" db="EMBL/GenBank/DDBJ databases">
        <authorList>
            <person name="Varghese N."/>
            <person name="Submissions S."/>
        </authorList>
    </citation>
    <scope>NUCLEOTIDE SEQUENCE [LARGE SCALE GENOMIC DNA]</scope>
    <source>
        <strain evidence="8">DSM 23445</strain>
    </source>
</reference>
<gene>
    <name evidence="7" type="ORF">SAMN04489724_0761</name>
</gene>
<protein>
    <submittedName>
        <fullName evidence="7">Leucyl aminopeptidase</fullName>
    </submittedName>
</protein>